<feature type="coiled-coil region" evidence="3">
    <location>
        <begin position="119"/>
        <end position="282"/>
    </location>
</feature>
<feature type="region of interest" description="Disordered" evidence="4">
    <location>
        <begin position="831"/>
        <end position="915"/>
    </location>
</feature>
<comment type="caution">
    <text evidence="6">The sequence shown here is derived from an EMBL/GenBank/DDBJ whole genome shotgun (WGS) entry which is preliminary data.</text>
</comment>
<accession>A0AAE0R2V5</accession>
<evidence type="ECO:0000256" key="2">
    <source>
        <dbReference type="ARBA" id="ARBA00023054"/>
    </source>
</evidence>
<reference evidence="6" key="1">
    <citation type="submission" date="2023-06" db="EMBL/GenBank/DDBJ databases">
        <title>Male Hemibagrus guttatus genome.</title>
        <authorList>
            <person name="Bian C."/>
        </authorList>
    </citation>
    <scope>NUCLEOTIDE SEQUENCE</scope>
    <source>
        <strain evidence="6">Male_cb2023</strain>
        <tissue evidence="6">Muscle</tissue>
    </source>
</reference>
<dbReference type="EMBL" id="JAUCMX010000007">
    <property type="protein sequence ID" value="KAK3540248.1"/>
    <property type="molecule type" value="Genomic_DNA"/>
</dbReference>
<evidence type="ECO:0000313" key="7">
    <source>
        <dbReference type="Proteomes" id="UP001274896"/>
    </source>
</evidence>
<dbReference type="Pfam" id="PF09730">
    <property type="entry name" value="BicD"/>
    <property type="match status" value="1"/>
</dbReference>
<dbReference type="PANTHER" id="PTHR31233">
    <property type="entry name" value="BICAUDAL D FAMILY MEMBER"/>
    <property type="match status" value="1"/>
</dbReference>
<dbReference type="PROSITE" id="PS50878">
    <property type="entry name" value="RT_POL"/>
    <property type="match status" value="1"/>
</dbReference>
<dbReference type="GO" id="GO:0005829">
    <property type="term" value="C:cytosol"/>
    <property type="evidence" value="ECO:0007669"/>
    <property type="project" value="TreeGrafter"/>
</dbReference>
<dbReference type="GO" id="GO:0072393">
    <property type="term" value="P:microtubule anchoring at microtubule organizing center"/>
    <property type="evidence" value="ECO:0007669"/>
    <property type="project" value="TreeGrafter"/>
</dbReference>
<evidence type="ECO:0000313" key="6">
    <source>
        <dbReference type="EMBL" id="KAK3540248.1"/>
    </source>
</evidence>
<name>A0AAE0R2V5_9TELE</name>
<dbReference type="InterPro" id="IPR000477">
    <property type="entry name" value="RT_dom"/>
</dbReference>
<dbReference type="Gene3D" id="3.30.420.10">
    <property type="entry name" value="Ribonuclease H-like superfamily/Ribonuclease H"/>
    <property type="match status" value="1"/>
</dbReference>
<keyword evidence="2 3" id="KW-0175">Coiled coil</keyword>
<dbReference type="Gene3D" id="6.10.250.2470">
    <property type="match status" value="2"/>
</dbReference>
<feature type="region of interest" description="Disordered" evidence="4">
    <location>
        <begin position="415"/>
        <end position="442"/>
    </location>
</feature>
<feature type="coiled-coil region" evidence="3">
    <location>
        <begin position="359"/>
        <end position="414"/>
    </location>
</feature>
<feature type="compositionally biased region" description="Polar residues" evidence="4">
    <location>
        <begin position="415"/>
        <end position="433"/>
    </location>
</feature>
<evidence type="ECO:0000256" key="3">
    <source>
        <dbReference type="SAM" id="Coils"/>
    </source>
</evidence>
<dbReference type="Pfam" id="PF00078">
    <property type="entry name" value="RVT_1"/>
    <property type="match status" value="1"/>
</dbReference>
<dbReference type="InterPro" id="IPR036397">
    <property type="entry name" value="RNaseH_sf"/>
</dbReference>
<proteinExistence type="inferred from homology"/>
<feature type="compositionally biased region" description="Low complexity" evidence="4">
    <location>
        <begin position="855"/>
        <end position="868"/>
    </location>
</feature>
<feature type="coiled-coil region" evidence="3">
    <location>
        <begin position="782"/>
        <end position="816"/>
    </location>
</feature>
<dbReference type="Proteomes" id="UP001274896">
    <property type="component" value="Unassembled WGS sequence"/>
</dbReference>
<feature type="coiled-coil region" evidence="3">
    <location>
        <begin position="728"/>
        <end position="755"/>
    </location>
</feature>
<dbReference type="PANTHER" id="PTHR31233:SF12">
    <property type="entry name" value="BICAUDAL D HOMOLOG 2-LIKE"/>
    <property type="match status" value="1"/>
</dbReference>
<feature type="coiled-coil region" evidence="3">
    <location>
        <begin position="449"/>
        <end position="508"/>
    </location>
</feature>
<dbReference type="GO" id="GO:0005794">
    <property type="term" value="C:Golgi apparatus"/>
    <property type="evidence" value="ECO:0007669"/>
    <property type="project" value="TreeGrafter"/>
</dbReference>
<sequence>MEKYRDGQRELHCVFVDLEKAYDRVPREELWYCMRKSGVAEKYVRVVQDMYERSKTVVRCAVGQTEEFKVEVGLHQGSALSPFLFAMVMDQLSEEALADSVSSHKRTTADGQCREENLLQETASKEAAMATRMEELQAELKQARMALANSMAENERLGGLSSQMKKECEGLEAEKARVREELKEFKVRELQQLQDNTELEEENISLQKQVSVLKENQVEFEALKVELSQKDEEQDLLRAQMEEAGRLREIAERQLDEALEALKDEREQKNSLKRELAAHTLNPFDSVVHLDLQLDDSLDGDGAAQEKERGDEEQDSGYNHSKGIEKQHCSTPRRSDVFLRPQAPGLVADLLSELHLSDTQKLKQQLLQVEREKAALASSVQDLQEALAQSKVALDEHKVKVEQLSQRLEVLQGCSTSSIPQSGAKTQEQNGSSELDNDDDDLELDAKSAEVLEKRMRAANAELMQLRDELKEAGERCRSLEERHLQEKERWRAEAQELADKIRQCIAASRHDQERIGQLEIEIGATRRVATDSECHLSATQEELLAFSEELANLYHHVCMCNNLTPRRVTLDYFRDGGRGGRRHHHGSFRKQRKSGEALGKGAHSVELDITTANGDASTNCGSGPSSPTLDFRDPTNVRNLVAVIRCQIKHLQVAVDLCRQRGALPSSALGGSNESDREALLEEVLKLKSLLSTKREQIATLRTVLKANKQTAELALSNLKTKYETEKTVVSETMLKLRNELKALKEDAATFSSLRVMFASSKFQVYFVKHSHRNLVGVSKCDQYVTQLDEMQRQLAAAEDEKKTLNSLLRMAIQQKLALTQRLEDLEAPLHAHSNGGSPRRSRAKQLATKSGRAPRSPMRSSPRASPVLVSSSGTQSAGSHLKVLSRSLHGSPVRPVSSSSSSSSSFVTQPLPSTSTQSLLSVCVARDATFIRSRGSTPTMHQNWTTEQWKKVAWSDGSCFLAPGCTMGRRQVGGGSVMLWAMFCWETLGPATHVDVTMTRTTYLSIVADHVHSFMETVFPDGCGLFQQDNAPCRIAKMVQEWFDEHNNEFEVLTWPPNSPDLNHLRDVLDKQVRSM</sequence>
<feature type="compositionally biased region" description="Basic residues" evidence="4">
    <location>
        <begin position="580"/>
        <end position="593"/>
    </location>
</feature>
<comment type="similarity">
    <text evidence="1">Belongs to the BicD family.</text>
</comment>
<dbReference type="InterPro" id="IPR018477">
    <property type="entry name" value="BICD"/>
</dbReference>
<gene>
    <name evidence="6" type="ORF">QTP70_028437</name>
</gene>
<feature type="region of interest" description="Disordered" evidence="4">
    <location>
        <begin position="297"/>
        <end position="334"/>
    </location>
</feature>
<dbReference type="GO" id="GO:0034452">
    <property type="term" value="F:dynactin binding"/>
    <property type="evidence" value="ECO:0007669"/>
    <property type="project" value="TreeGrafter"/>
</dbReference>
<dbReference type="GO" id="GO:0003676">
    <property type="term" value="F:nucleic acid binding"/>
    <property type="evidence" value="ECO:0007669"/>
    <property type="project" value="InterPro"/>
</dbReference>
<feature type="compositionally biased region" description="Basic and acidic residues" evidence="4">
    <location>
        <begin position="322"/>
        <end position="334"/>
    </location>
</feature>
<dbReference type="AlphaFoldDB" id="A0AAE0R2V5"/>
<feature type="compositionally biased region" description="Polar residues" evidence="4">
    <location>
        <begin position="870"/>
        <end position="880"/>
    </location>
</feature>
<feature type="region of interest" description="Disordered" evidence="4">
    <location>
        <begin position="578"/>
        <end position="600"/>
    </location>
</feature>
<protein>
    <recommendedName>
        <fullName evidence="5">Reverse transcriptase domain-containing protein</fullName>
    </recommendedName>
</protein>
<keyword evidence="7" id="KW-1185">Reference proteome</keyword>
<feature type="compositionally biased region" description="Low complexity" evidence="4">
    <location>
        <begin position="899"/>
        <end position="915"/>
    </location>
</feature>
<dbReference type="GO" id="GO:0008093">
    <property type="term" value="F:cytoskeletal anchor activity"/>
    <property type="evidence" value="ECO:0007669"/>
    <property type="project" value="InterPro"/>
</dbReference>
<evidence type="ECO:0000256" key="4">
    <source>
        <dbReference type="SAM" id="MobiDB-lite"/>
    </source>
</evidence>
<feature type="domain" description="Reverse transcriptase" evidence="5">
    <location>
        <begin position="1"/>
        <end position="190"/>
    </location>
</feature>
<evidence type="ECO:0000256" key="1">
    <source>
        <dbReference type="ARBA" id="ARBA00010061"/>
    </source>
</evidence>
<dbReference type="GO" id="GO:0070840">
    <property type="term" value="F:dynein complex binding"/>
    <property type="evidence" value="ECO:0007669"/>
    <property type="project" value="InterPro"/>
</dbReference>
<organism evidence="6 7">
    <name type="scientific">Hemibagrus guttatus</name>
    <dbReference type="NCBI Taxonomy" id="175788"/>
    <lineage>
        <taxon>Eukaryota</taxon>
        <taxon>Metazoa</taxon>
        <taxon>Chordata</taxon>
        <taxon>Craniata</taxon>
        <taxon>Vertebrata</taxon>
        <taxon>Euteleostomi</taxon>
        <taxon>Actinopterygii</taxon>
        <taxon>Neopterygii</taxon>
        <taxon>Teleostei</taxon>
        <taxon>Ostariophysi</taxon>
        <taxon>Siluriformes</taxon>
        <taxon>Bagridae</taxon>
        <taxon>Hemibagrus</taxon>
    </lineage>
</organism>
<dbReference type="GO" id="GO:0070507">
    <property type="term" value="P:regulation of microtubule cytoskeleton organization"/>
    <property type="evidence" value="ECO:0007669"/>
    <property type="project" value="TreeGrafter"/>
</dbReference>
<evidence type="ECO:0000259" key="5">
    <source>
        <dbReference type="PROSITE" id="PS50878"/>
    </source>
</evidence>